<reference evidence="2" key="1">
    <citation type="journal article" date="2020" name="Stud. Mycol.">
        <title>101 Dothideomycetes genomes: a test case for predicting lifestyles and emergence of pathogens.</title>
        <authorList>
            <person name="Haridas S."/>
            <person name="Albert R."/>
            <person name="Binder M."/>
            <person name="Bloem J."/>
            <person name="Labutti K."/>
            <person name="Salamov A."/>
            <person name="Andreopoulos B."/>
            <person name="Baker S."/>
            <person name="Barry K."/>
            <person name="Bills G."/>
            <person name="Bluhm B."/>
            <person name="Cannon C."/>
            <person name="Castanera R."/>
            <person name="Culley D."/>
            <person name="Daum C."/>
            <person name="Ezra D."/>
            <person name="Gonzalez J."/>
            <person name="Henrissat B."/>
            <person name="Kuo A."/>
            <person name="Liang C."/>
            <person name="Lipzen A."/>
            <person name="Lutzoni F."/>
            <person name="Magnuson J."/>
            <person name="Mondo S."/>
            <person name="Nolan M."/>
            <person name="Ohm R."/>
            <person name="Pangilinan J."/>
            <person name="Park H.-J."/>
            <person name="Ramirez L."/>
            <person name="Alfaro M."/>
            <person name="Sun H."/>
            <person name="Tritt A."/>
            <person name="Yoshinaga Y."/>
            <person name="Zwiers L.-H."/>
            <person name="Turgeon B."/>
            <person name="Goodwin S."/>
            <person name="Spatafora J."/>
            <person name="Crous P."/>
            <person name="Grigoriev I."/>
        </authorList>
    </citation>
    <scope>NUCLEOTIDE SEQUENCE</scope>
    <source>
        <strain evidence="2">CBS 627.86</strain>
    </source>
</reference>
<dbReference type="AlphaFoldDB" id="A0A6A5ZDJ3"/>
<evidence type="ECO:0000313" key="2">
    <source>
        <dbReference type="EMBL" id="KAF2116817.1"/>
    </source>
</evidence>
<organism evidence="2 3">
    <name type="scientific">Lophiotrema nucula</name>
    <dbReference type="NCBI Taxonomy" id="690887"/>
    <lineage>
        <taxon>Eukaryota</taxon>
        <taxon>Fungi</taxon>
        <taxon>Dikarya</taxon>
        <taxon>Ascomycota</taxon>
        <taxon>Pezizomycotina</taxon>
        <taxon>Dothideomycetes</taxon>
        <taxon>Pleosporomycetidae</taxon>
        <taxon>Pleosporales</taxon>
        <taxon>Lophiotremataceae</taxon>
        <taxon>Lophiotrema</taxon>
    </lineage>
</organism>
<feature type="chain" id="PRO_5025351120" description="Small secreted protein" evidence="1">
    <location>
        <begin position="18"/>
        <end position="178"/>
    </location>
</feature>
<sequence>MQMSNLAIGFLASAIYAQNTTTAPLFNVTAIATVNNASRLQCWTLPSPPRTAAGALSYDIGSSENNFIGILPPRTYKDKTITHPPVVQFTIALTGLIHIQTPYSGLPDSLNEAWVQGGKYGFLIAADTVVSGSVKGHVTEFPSDEPTWLIELPVVGNEAPIHSVVHDGPCGIGDLVGV</sequence>
<dbReference type="Proteomes" id="UP000799770">
    <property type="component" value="Unassembled WGS sequence"/>
</dbReference>
<evidence type="ECO:0000313" key="3">
    <source>
        <dbReference type="Proteomes" id="UP000799770"/>
    </source>
</evidence>
<gene>
    <name evidence="2" type="ORF">BDV96DRAFT_686323</name>
</gene>
<accession>A0A6A5ZDJ3</accession>
<keyword evidence="3" id="KW-1185">Reference proteome</keyword>
<proteinExistence type="predicted"/>
<dbReference type="EMBL" id="ML977320">
    <property type="protein sequence ID" value="KAF2116817.1"/>
    <property type="molecule type" value="Genomic_DNA"/>
</dbReference>
<feature type="signal peptide" evidence="1">
    <location>
        <begin position="1"/>
        <end position="17"/>
    </location>
</feature>
<dbReference type="OrthoDB" id="3223416at2759"/>
<name>A0A6A5ZDJ3_9PLEO</name>
<evidence type="ECO:0008006" key="4">
    <source>
        <dbReference type="Google" id="ProtNLM"/>
    </source>
</evidence>
<protein>
    <recommendedName>
        <fullName evidence="4">Small secreted protein</fullName>
    </recommendedName>
</protein>
<keyword evidence="1" id="KW-0732">Signal</keyword>
<evidence type="ECO:0000256" key="1">
    <source>
        <dbReference type="SAM" id="SignalP"/>
    </source>
</evidence>